<organism evidence="1 2">
    <name type="scientific">Fragariocoptes setiger</name>
    <dbReference type="NCBI Taxonomy" id="1670756"/>
    <lineage>
        <taxon>Eukaryota</taxon>
        <taxon>Metazoa</taxon>
        <taxon>Ecdysozoa</taxon>
        <taxon>Arthropoda</taxon>
        <taxon>Chelicerata</taxon>
        <taxon>Arachnida</taxon>
        <taxon>Acari</taxon>
        <taxon>Acariformes</taxon>
        <taxon>Trombidiformes</taxon>
        <taxon>Prostigmata</taxon>
        <taxon>Eupodina</taxon>
        <taxon>Eriophyoidea</taxon>
        <taxon>Phytoptidae</taxon>
        <taxon>Fragariocoptes</taxon>
    </lineage>
</organism>
<proteinExistence type="predicted"/>
<name>A0ABQ7S5C0_9ACAR</name>
<protein>
    <submittedName>
        <fullName evidence="1">Uncharacterized protein</fullName>
    </submittedName>
</protein>
<dbReference type="InterPro" id="IPR016024">
    <property type="entry name" value="ARM-type_fold"/>
</dbReference>
<dbReference type="InterPro" id="IPR011989">
    <property type="entry name" value="ARM-like"/>
</dbReference>
<dbReference type="EMBL" id="JAIFTH010001235">
    <property type="protein sequence ID" value="KAG9508619.1"/>
    <property type="molecule type" value="Genomic_DNA"/>
</dbReference>
<sequence length="202" mass="22834">MPVLKSVMVHDDEQHNENIQLATVMIIANLASSLSTLSLEKVLDAELTQAMLNRLVKPSTNEDVRRELLRAFAHIVYCERLLNDSAKLQLIESATKSVQRLNVLVETIRNMDRVLSKLSDTSALQLATECIANDANAANLFLEKGYLQLANHALETTKVLDKKSSEFLAALLSRTEHETQLRKRQDIKQLLKKAHKHWSKLV</sequence>
<dbReference type="SUPFAM" id="SSF48371">
    <property type="entry name" value="ARM repeat"/>
    <property type="match status" value="1"/>
</dbReference>
<evidence type="ECO:0000313" key="1">
    <source>
        <dbReference type="EMBL" id="KAG9508619.1"/>
    </source>
</evidence>
<keyword evidence="2" id="KW-1185">Reference proteome</keyword>
<dbReference type="Gene3D" id="1.25.10.10">
    <property type="entry name" value="Leucine-rich Repeat Variant"/>
    <property type="match status" value="1"/>
</dbReference>
<gene>
    <name evidence="1" type="ORF">GZH46_02879</name>
</gene>
<comment type="caution">
    <text evidence="1">The sequence shown here is derived from an EMBL/GenBank/DDBJ whole genome shotgun (WGS) entry which is preliminary data.</text>
</comment>
<dbReference type="Proteomes" id="UP000825002">
    <property type="component" value="Unassembled WGS sequence"/>
</dbReference>
<feature type="non-terminal residue" evidence="1">
    <location>
        <position position="202"/>
    </location>
</feature>
<accession>A0ABQ7S5C0</accession>
<evidence type="ECO:0000313" key="2">
    <source>
        <dbReference type="Proteomes" id="UP000825002"/>
    </source>
</evidence>
<reference evidence="1 2" key="1">
    <citation type="submission" date="2020-10" db="EMBL/GenBank/DDBJ databases">
        <authorList>
            <person name="Klimov P.B."/>
            <person name="Dyachkov S.M."/>
            <person name="Chetverikov P.E."/>
        </authorList>
    </citation>
    <scope>NUCLEOTIDE SEQUENCE [LARGE SCALE GENOMIC DNA]</scope>
    <source>
        <strain evidence="1">BMOC 18-1129-001#AD2665</strain>
        <tissue evidence="1">Entire mites</tissue>
    </source>
</reference>